<dbReference type="Pfam" id="PF00115">
    <property type="entry name" value="COX1"/>
    <property type="match status" value="1"/>
</dbReference>
<feature type="transmembrane region" description="Helical" evidence="2">
    <location>
        <begin position="210"/>
        <end position="233"/>
    </location>
</feature>
<evidence type="ECO:0000313" key="4">
    <source>
        <dbReference type="EMBL" id="GAT32945.1"/>
    </source>
</evidence>
<protein>
    <submittedName>
        <fullName evidence="4">Cytochrome c oxidase cbb3-type subunit 1</fullName>
    </submittedName>
</protein>
<evidence type="ECO:0000256" key="1">
    <source>
        <dbReference type="ARBA" id="ARBA00022660"/>
    </source>
</evidence>
<feature type="transmembrane region" description="Helical" evidence="2">
    <location>
        <begin position="245"/>
        <end position="267"/>
    </location>
</feature>
<evidence type="ECO:0000256" key="2">
    <source>
        <dbReference type="SAM" id="Phobius"/>
    </source>
</evidence>
<reference evidence="5" key="1">
    <citation type="journal article" date="2017" name="Genome Announc.">
        <title>Draft Genome Sequence of Terrimicrobium sacchariphilum NM-5T, a Facultative Anaerobic Soil Bacterium of the Class Spartobacteria.</title>
        <authorList>
            <person name="Qiu Y.L."/>
            <person name="Tourlousse D.M."/>
            <person name="Matsuura N."/>
            <person name="Ohashi A."/>
            <person name="Sekiguchi Y."/>
        </authorList>
    </citation>
    <scope>NUCLEOTIDE SEQUENCE [LARGE SCALE GENOMIC DNA]</scope>
    <source>
        <strain evidence="5">NM-5</strain>
    </source>
</reference>
<gene>
    <name evidence="4" type="ORF">TSACC_21348</name>
</gene>
<dbReference type="AlphaFoldDB" id="A0A146G592"/>
<dbReference type="OrthoDB" id="9764568at2"/>
<keyword evidence="2" id="KW-0812">Transmembrane</keyword>
<feature type="transmembrane region" description="Helical" evidence="2">
    <location>
        <begin position="273"/>
        <end position="301"/>
    </location>
</feature>
<dbReference type="EMBL" id="BDCO01000002">
    <property type="protein sequence ID" value="GAT32945.1"/>
    <property type="molecule type" value="Genomic_DNA"/>
</dbReference>
<evidence type="ECO:0000313" key="5">
    <source>
        <dbReference type="Proteomes" id="UP000076023"/>
    </source>
</evidence>
<feature type="transmembrane region" description="Helical" evidence="2">
    <location>
        <begin position="72"/>
        <end position="95"/>
    </location>
</feature>
<dbReference type="GO" id="GO:0020037">
    <property type="term" value="F:heme binding"/>
    <property type="evidence" value="ECO:0007669"/>
    <property type="project" value="InterPro"/>
</dbReference>
<keyword evidence="1" id="KW-0249">Electron transport</keyword>
<organism evidence="4 5">
    <name type="scientific">Terrimicrobium sacchariphilum</name>
    <dbReference type="NCBI Taxonomy" id="690879"/>
    <lineage>
        <taxon>Bacteria</taxon>
        <taxon>Pseudomonadati</taxon>
        <taxon>Verrucomicrobiota</taxon>
        <taxon>Terrimicrobiia</taxon>
        <taxon>Terrimicrobiales</taxon>
        <taxon>Terrimicrobiaceae</taxon>
        <taxon>Terrimicrobium</taxon>
    </lineage>
</organism>
<comment type="caution">
    <text evidence="4">The sequence shown here is derived from an EMBL/GenBank/DDBJ whole genome shotgun (WGS) entry which is preliminary data.</text>
</comment>
<name>A0A146G592_TERSA</name>
<feature type="transmembrane region" description="Helical" evidence="2">
    <location>
        <begin position="313"/>
        <end position="333"/>
    </location>
</feature>
<proteinExistence type="predicted"/>
<keyword evidence="1" id="KW-0679">Respiratory chain</keyword>
<dbReference type="GO" id="GO:0004129">
    <property type="term" value="F:cytochrome-c oxidase activity"/>
    <property type="evidence" value="ECO:0007669"/>
    <property type="project" value="InterPro"/>
</dbReference>
<dbReference type="RefSeq" id="WP_075078736.1">
    <property type="nucleotide sequence ID" value="NZ_BDCO01000002.1"/>
</dbReference>
<keyword evidence="1" id="KW-0813">Transport</keyword>
<evidence type="ECO:0000259" key="3">
    <source>
        <dbReference type="PROSITE" id="PS50855"/>
    </source>
</evidence>
<feature type="transmembrane region" description="Helical" evidence="2">
    <location>
        <begin position="345"/>
        <end position="368"/>
    </location>
</feature>
<feature type="transmembrane region" description="Helical" evidence="2">
    <location>
        <begin position="140"/>
        <end position="162"/>
    </location>
</feature>
<dbReference type="Proteomes" id="UP000076023">
    <property type="component" value="Unassembled WGS sequence"/>
</dbReference>
<dbReference type="PROSITE" id="PS50855">
    <property type="entry name" value="COX1"/>
    <property type="match status" value="1"/>
</dbReference>
<keyword evidence="2" id="KW-0472">Membrane</keyword>
<dbReference type="Gene3D" id="1.20.210.10">
    <property type="entry name" value="Cytochrome c oxidase-like, subunit I domain"/>
    <property type="match status" value="1"/>
</dbReference>
<feature type="domain" description="Cytochrome oxidase subunit I profile" evidence="3">
    <location>
        <begin position="211"/>
        <end position="464"/>
    </location>
</feature>
<feature type="transmembrane region" description="Helical" evidence="2">
    <location>
        <begin position="388"/>
        <end position="412"/>
    </location>
</feature>
<dbReference type="InParanoid" id="A0A146G592"/>
<dbReference type="InterPro" id="IPR000883">
    <property type="entry name" value="Cyt_C_Oxase_1"/>
</dbReference>
<dbReference type="InterPro" id="IPR023616">
    <property type="entry name" value="Cyt_c_oxase-like_su1_dom"/>
</dbReference>
<feature type="transmembrane region" description="Helical" evidence="2">
    <location>
        <begin position="174"/>
        <end position="198"/>
    </location>
</feature>
<feature type="transmembrane region" description="Helical" evidence="2">
    <location>
        <begin position="26"/>
        <end position="52"/>
    </location>
</feature>
<feature type="transmembrane region" description="Helical" evidence="2">
    <location>
        <begin position="432"/>
        <end position="450"/>
    </location>
</feature>
<feature type="transmembrane region" description="Helical" evidence="2">
    <location>
        <begin position="107"/>
        <end position="128"/>
    </location>
</feature>
<accession>A0A146G592</accession>
<dbReference type="SUPFAM" id="SSF81442">
    <property type="entry name" value="Cytochrome c oxidase subunit I-like"/>
    <property type="match status" value="1"/>
</dbReference>
<dbReference type="STRING" id="690879.TSACC_21348"/>
<dbReference type="InterPro" id="IPR036927">
    <property type="entry name" value="Cyt_c_oxase-like_su1_sf"/>
</dbReference>
<keyword evidence="5" id="KW-1185">Reference proteome</keyword>
<dbReference type="GO" id="GO:0009060">
    <property type="term" value="P:aerobic respiration"/>
    <property type="evidence" value="ECO:0007669"/>
    <property type="project" value="InterPro"/>
</dbReference>
<keyword evidence="2" id="KW-1133">Transmembrane helix</keyword>
<sequence length="464" mass="49016">MSSGLSDSVKNAGRWPQGWTDPLPRLLLWFSASAASWLVVGLALLIIAGVQVVNPAFLRGISVLAFGRLVPAGINALVFGWGSLSAIVAILYLLSRLGGVTISSARLPYCALAAWNLALLLGLCSIAARGGNGLLLLELPPFAIVTILLAYAATAIWGYALFRGRRISGTFASSWYLVAGMLCFPWLVVTGNVLLVWLPIPGPAQAPVAAWFAGGMMNLWLAPVSLAAIFYIVPQVLGRRLAAYNLSLLGFWSFMVFAAWCGLGRMVGGPVPAWMASVGFVSSFLMVVPVLIAGVNVFGVLKGTSEWTLPLRHAAAGIGAFAGTYLLAAILAIPPVAGVFNFTDIAVAVGLLGLGGFVTLSLGGLIQFVLPQFERRDPLAERLGSWHLWLTVIGVGAASVCLVLGGILQGFAQSDPGIVFSHSVDYVMPFRFLALLGLLIFLAGAVCLFLRVHRALVRHLITPP</sequence>
<dbReference type="GO" id="GO:0016020">
    <property type="term" value="C:membrane"/>
    <property type="evidence" value="ECO:0007669"/>
    <property type="project" value="InterPro"/>
</dbReference>